<dbReference type="OrthoDB" id="681811at2759"/>
<dbReference type="SUPFAM" id="SSF52058">
    <property type="entry name" value="L domain-like"/>
    <property type="match status" value="1"/>
</dbReference>
<dbReference type="Pfam" id="PF24758">
    <property type="entry name" value="LRR_At5g56370"/>
    <property type="match status" value="1"/>
</dbReference>
<keyword evidence="2" id="KW-0067">ATP-binding</keyword>
<evidence type="ECO:0000256" key="1">
    <source>
        <dbReference type="ARBA" id="ARBA00022741"/>
    </source>
</evidence>
<accession>A0A368PN00</accession>
<organism evidence="5">
    <name type="scientific">Setaria italica</name>
    <name type="common">Foxtail millet</name>
    <name type="synonym">Panicum italicum</name>
    <dbReference type="NCBI Taxonomy" id="4555"/>
    <lineage>
        <taxon>Eukaryota</taxon>
        <taxon>Viridiplantae</taxon>
        <taxon>Streptophyta</taxon>
        <taxon>Embryophyta</taxon>
        <taxon>Tracheophyta</taxon>
        <taxon>Spermatophyta</taxon>
        <taxon>Magnoliopsida</taxon>
        <taxon>Liliopsida</taxon>
        <taxon>Poales</taxon>
        <taxon>Poaceae</taxon>
        <taxon>PACMAD clade</taxon>
        <taxon>Panicoideae</taxon>
        <taxon>Panicodae</taxon>
        <taxon>Paniceae</taxon>
        <taxon>Cenchrinae</taxon>
        <taxon>Setaria</taxon>
    </lineage>
</organism>
<name>A0A368PN00_SETIT</name>
<reference evidence="5" key="2">
    <citation type="submission" date="2015-07" db="EMBL/GenBank/DDBJ databases">
        <authorList>
            <person name="Noorani M."/>
        </authorList>
    </citation>
    <scope>NUCLEOTIDE SEQUENCE</scope>
    <source>
        <strain evidence="5">Yugu1</strain>
    </source>
</reference>
<dbReference type="PANTHER" id="PTHR45644">
    <property type="entry name" value="AAA ATPASE, PUTATIVE (AFU_ORTHOLOGUE AFUA_2G12920)-RELATED-RELATED"/>
    <property type="match status" value="1"/>
</dbReference>
<dbReference type="GO" id="GO:0005524">
    <property type="term" value="F:ATP binding"/>
    <property type="evidence" value="ECO:0007669"/>
    <property type="project" value="UniProtKB-KW"/>
</dbReference>
<dbReference type="InterPro" id="IPR032675">
    <property type="entry name" value="LRR_dom_sf"/>
</dbReference>
<feature type="compositionally biased region" description="Gly residues" evidence="3">
    <location>
        <begin position="13"/>
        <end position="24"/>
    </location>
</feature>
<evidence type="ECO:0000256" key="3">
    <source>
        <dbReference type="SAM" id="MobiDB-lite"/>
    </source>
</evidence>
<gene>
    <name evidence="5" type="ORF">SETIT_1G222800v2</name>
</gene>
<evidence type="ECO:0000259" key="4">
    <source>
        <dbReference type="Pfam" id="PF24758"/>
    </source>
</evidence>
<feature type="region of interest" description="Disordered" evidence="3">
    <location>
        <begin position="1"/>
        <end position="111"/>
    </location>
</feature>
<evidence type="ECO:0000256" key="2">
    <source>
        <dbReference type="ARBA" id="ARBA00022840"/>
    </source>
</evidence>
<dbReference type="InterPro" id="IPR051701">
    <property type="entry name" value="Mito_OM_Translocase_MSP1"/>
</dbReference>
<feature type="compositionally biased region" description="Basic and acidic residues" evidence="3">
    <location>
        <begin position="78"/>
        <end position="87"/>
    </location>
</feature>
<dbReference type="Gene3D" id="3.80.10.10">
    <property type="entry name" value="Ribonuclease Inhibitor"/>
    <property type="match status" value="1"/>
</dbReference>
<proteinExistence type="predicted"/>
<reference evidence="5" key="1">
    <citation type="journal article" date="2012" name="Nat. Biotechnol.">
        <title>Reference genome sequence of the model plant Setaria.</title>
        <authorList>
            <person name="Bennetzen J.L."/>
            <person name="Schmutz J."/>
            <person name="Wang H."/>
            <person name="Percifield R."/>
            <person name="Hawkins J."/>
            <person name="Pontaroli A.C."/>
            <person name="Estep M."/>
            <person name="Feng L."/>
            <person name="Vaughn J.N."/>
            <person name="Grimwood J."/>
            <person name="Jenkins J."/>
            <person name="Barry K."/>
            <person name="Lindquist E."/>
            <person name="Hellsten U."/>
            <person name="Deshpande S."/>
            <person name="Wang X."/>
            <person name="Wu X."/>
            <person name="Mitros T."/>
            <person name="Triplett J."/>
            <person name="Yang X."/>
            <person name="Ye C.Y."/>
            <person name="Mauro-Herrera M."/>
            <person name="Wang L."/>
            <person name="Li P."/>
            <person name="Sharma M."/>
            <person name="Sharma R."/>
            <person name="Ronald P.C."/>
            <person name="Panaud O."/>
            <person name="Kellogg E.A."/>
            <person name="Brutnell T.P."/>
            <person name="Doust A.N."/>
            <person name="Tuskan G.A."/>
            <person name="Rokhsar D."/>
            <person name="Devos K.M."/>
        </authorList>
    </citation>
    <scope>NUCLEOTIDE SEQUENCE [LARGE SCALE GENOMIC DNA]</scope>
    <source>
        <strain evidence="5">Yugu1</strain>
    </source>
</reference>
<protein>
    <recommendedName>
        <fullName evidence="4">F-box/LRR-repeat protein 15/At3g58940/PEG3-like LRR domain-containing protein</fullName>
    </recommendedName>
</protein>
<dbReference type="EMBL" id="CM003528">
    <property type="protein sequence ID" value="RCV07167.1"/>
    <property type="molecule type" value="Genomic_DNA"/>
</dbReference>
<feature type="region of interest" description="Disordered" evidence="3">
    <location>
        <begin position="161"/>
        <end position="189"/>
    </location>
</feature>
<dbReference type="AlphaFoldDB" id="A0A368PN00"/>
<dbReference type="STRING" id="4555.A0A368PN00"/>
<evidence type="ECO:0000313" key="5">
    <source>
        <dbReference type="EMBL" id="RCV07167.1"/>
    </source>
</evidence>
<feature type="domain" description="F-box/LRR-repeat protein 15/At3g58940/PEG3-like LRR" evidence="4">
    <location>
        <begin position="557"/>
        <end position="787"/>
    </location>
</feature>
<dbReference type="PANTHER" id="PTHR45644:SF73">
    <property type="entry name" value="AAA-TYPE ATPASE FAMILY PROTEIN"/>
    <property type="match status" value="1"/>
</dbReference>
<sequence>MPATRRSAAAAGMPGGDGSDGGKCGGEEGSGRSKGPPASPNKRGKVSLGGNGSDGGDDSPGRIKRPSASPLASPNKRGKAEASEPKENALAAAERNSSGRSEGKEMGKSGGTHFKYADKVILGGGDDIVFGQSGKHADIFQHPRHGNKVTKAVFVSADNSADTEPTELVSVPTTSSGEDNQGVKESALGNQCDPIKGSIPLSVWQAFKDGLKQGILNPDDIEVTLDSSPYYVSGTANEILLSSALMHMEKEFRNRFEKISSLNRRILISGPSGSELYQEALVKALAKHFDARLLILDSLVLGGFQDSLKELRKDDAPTGADIVGLSNKNTFGEVFYAALGNLIIEVISEESCCSKLIVLLKDAHMLLTEYREWLRRELPICVLIIGCQTQGGKDQEASGSQPKLFPHKICIELPQNKEQLSDVRKQLQHDIQILKTKAIVANINEGWSAERMRAIQAVFPAAPDVMVLYPNQFLDLWACGQAVEEPWAEVWRRLPLVLHDVQLSEAVQINLQAEHYDGIVIKRHDFSETISKVLRKHPGPIKCVRLDSTACPGPGLLSEWVDMLSAKAVQELVLVNLTWPMEQLEFPLHRLCSQRLVTLALGFFGLTALGLDLCYTLLSLEQLILVGCRFSGQALSAVLYYLTRLSSLTIGSCDITAGCGHQGLEIESRTLTRLHLCKCTASAVTIVNAPALQVLITGVTSAPAPGRRETLVLIDLRSADELQTLEHLGLHLHRLQITSDATVKLKHRPVVSLPALKTLSIGIQVCVPHHASILVDLLGSLPRLQELTLWRVDDLPTSGDDETCRKAWSLDCVPPCITHCLENLIVQEYRGGGGEVAFVRRVLSIGCSLVSVTLCLHQTVPLEVATTPFGGCLVASNGCKIVVRRATHGVYE</sequence>
<dbReference type="InterPro" id="IPR055411">
    <property type="entry name" value="LRR_FXL15/At3g58940/PEG3-like"/>
</dbReference>
<keyword evidence="1" id="KW-0547">Nucleotide-binding</keyword>